<dbReference type="InterPro" id="IPR011009">
    <property type="entry name" value="Kinase-like_dom_sf"/>
</dbReference>
<evidence type="ECO:0000313" key="4">
    <source>
        <dbReference type="Proteomes" id="UP000006727"/>
    </source>
</evidence>
<evidence type="ECO:0000313" key="2">
    <source>
        <dbReference type="EMBL" id="PNR60600.1"/>
    </source>
</evidence>
<dbReference type="PANTHER" id="PTHR45756:SF1">
    <property type="entry name" value="PROTEIN KINASE DOMAIN CONTAINING PROTEIN"/>
    <property type="match status" value="1"/>
</dbReference>
<organism evidence="2">
    <name type="scientific">Physcomitrium patens</name>
    <name type="common">Spreading-leaved earth moss</name>
    <name type="synonym">Physcomitrella patens</name>
    <dbReference type="NCBI Taxonomy" id="3218"/>
    <lineage>
        <taxon>Eukaryota</taxon>
        <taxon>Viridiplantae</taxon>
        <taxon>Streptophyta</taxon>
        <taxon>Embryophyta</taxon>
        <taxon>Bryophyta</taxon>
        <taxon>Bryophytina</taxon>
        <taxon>Bryopsida</taxon>
        <taxon>Funariidae</taxon>
        <taxon>Funariales</taxon>
        <taxon>Funariaceae</taxon>
        <taxon>Physcomitrium</taxon>
    </lineage>
</organism>
<dbReference type="GO" id="GO:0004672">
    <property type="term" value="F:protein kinase activity"/>
    <property type="evidence" value="ECO:0007669"/>
    <property type="project" value="InterPro"/>
</dbReference>
<dbReference type="GO" id="GO:0005524">
    <property type="term" value="F:ATP binding"/>
    <property type="evidence" value="ECO:0007669"/>
    <property type="project" value="InterPro"/>
</dbReference>
<protein>
    <recommendedName>
        <fullName evidence="1">Protein kinase domain-containing protein</fullName>
    </recommendedName>
</protein>
<sequence length="177" mass="21123">MFEEKVFDTIHIATYDEVEADERYLYERLILSNEEENFENFRLIMHLLLRMKHFYGSTTYMAPKVLKNKSEIMTMCSFDVDVFSLTIVSCKTLSKRDSFDDCKRIEILERIERGERLELPMNYDELAELIKDYWNLNPLHRPKFANICERFVILKKKIIDGVVAKTPYYGTSKDNIH</sequence>
<dbReference type="Pfam" id="PF07714">
    <property type="entry name" value="PK_Tyr_Ser-Thr"/>
    <property type="match status" value="1"/>
</dbReference>
<reference evidence="2 4" key="2">
    <citation type="journal article" date="2018" name="Plant J.">
        <title>The Physcomitrella patens chromosome-scale assembly reveals moss genome structure and evolution.</title>
        <authorList>
            <person name="Lang D."/>
            <person name="Ullrich K.K."/>
            <person name="Murat F."/>
            <person name="Fuchs J."/>
            <person name="Jenkins J."/>
            <person name="Haas F.B."/>
            <person name="Piednoel M."/>
            <person name="Gundlach H."/>
            <person name="Van Bel M."/>
            <person name="Meyberg R."/>
            <person name="Vives C."/>
            <person name="Morata J."/>
            <person name="Symeonidi A."/>
            <person name="Hiss M."/>
            <person name="Muchero W."/>
            <person name="Kamisugi Y."/>
            <person name="Saleh O."/>
            <person name="Blanc G."/>
            <person name="Decker E.L."/>
            <person name="van Gessel N."/>
            <person name="Grimwood J."/>
            <person name="Hayes R.D."/>
            <person name="Graham S.W."/>
            <person name="Gunter L.E."/>
            <person name="McDaniel S.F."/>
            <person name="Hoernstein S.N.W."/>
            <person name="Larsson A."/>
            <person name="Li F.W."/>
            <person name="Perroud P.F."/>
            <person name="Phillips J."/>
            <person name="Ranjan P."/>
            <person name="Rokshar D.S."/>
            <person name="Rothfels C.J."/>
            <person name="Schneider L."/>
            <person name="Shu S."/>
            <person name="Stevenson D.W."/>
            <person name="Thummler F."/>
            <person name="Tillich M."/>
            <person name="Villarreal Aguilar J.C."/>
            <person name="Widiez T."/>
            <person name="Wong G.K."/>
            <person name="Wymore A."/>
            <person name="Zhang Y."/>
            <person name="Zimmer A.D."/>
            <person name="Quatrano R.S."/>
            <person name="Mayer K.F.X."/>
            <person name="Goodstein D."/>
            <person name="Casacuberta J.M."/>
            <person name="Vandepoele K."/>
            <person name="Reski R."/>
            <person name="Cuming A.C."/>
            <person name="Tuskan G.A."/>
            <person name="Maumus F."/>
            <person name="Salse J."/>
            <person name="Schmutz J."/>
            <person name="Rensing S.A."/>
        </authorList>
    </citation>
    <scope>NUCLEOTIDE SEQUENCE [LARGE SCALE GENOMIC DNA]</scope>
    <source>
        <strain evidence="3 4">cv. Gransden 2004</strain>
    </source>
</reference>
<reference evidence="2 4" key="1">
    <citation type="journal article" date="2008" name="Science">
        <title>The Physcomitrella genome reveals evolutionary insights into the conquest of land by plants.</title>
        <authorList>
            <person name="Rensing S."/>
            <person name="Lang D."/>
            <person name="Zimmer A."/>
            <person name="Terry A."/>
            <person name="Salamov A."/>
            <person name="Shapiro H."/>
            <person name="Nishiyama T."/>
            <person name="Perroud P.-F."/>
            <person name="Lindquist E."/>
            <person name="Kamisugi Y."/>
            <person name="Tanahashi T."/>
            <person name="Sakakibara K."/>
            <person name="Fujita T."/>
            <person name="Oishi K."/>
            <person name="Shin-I T."/>
            <person name="Kuroki Y."/>
            <person name="Toyoda A."/>
            <person name="Suzuki Y."/>
            <person name="Hashimoto A."/>
            <person name="Yamaguchi K."/>
            <person name="Sugano A."/>
            <person name="Kohara Y."/>
            <person name="Fujiyama A."/>
            <person name="Anterola A."/>
            <person name="Aoki S."/>
            <person name="Ashton N."/>
            <person name="Barbazuk W.B."/>
            <person name="Barker E."/>
            <person name="Bennetzen J."/>
            <person name="Bezanilla M."/>
            <person name="Blankenship R."/>
            <person name="Cho S.H."/>
            <person name="Dutcher S."/>
            <person name="Estelle M."/>
            <person name="Fawcett J.A."/>
            <person name="Gundlach H."/>
            <person name="Hanada K."/>
            <person name="Heyl A."/>
            <person name="Hicks K.A."/>
            <person name="Hugh J."/>
            <person name="Lohr M."/>
            <person name="Mayer K."/>
            <person name="Melkozernov A."/>
            <person name="Murata T."/>
            <person name="Nelson D."/>
            <person name="Pils B."/>
            <person name="Prigge M."/>
            <person name="Reiss B."/>
            <person name="Renner T."/>
            <person name="Rombauts S."/>
            <person name="Rushton P."/>
            <person name="Sanderfoot A."/>
            <person name="Schween G."/>
            <person name="Shiu S.-H."/>
            <person name="Stueber K."/>
            <person name="Theodoulou F.L."/>
            <person name="Tu H."/>
            <person name="Van de Peer Y."/>
            <person name="Verrier P.J."/>
            <person name="Waters E."/>
            <person name="Wood A."/>
            <person name="Yang L."/>
            <person name="Cove D."/>
            <person name="Cuming A."/>
            <person name="Hasebe M."/>
            <person name="Lucas S."/>
            <person name="Mishler D.B."/>
            <person name="Reski R."/>
            <person name="Grigoriev I."/>
            <person name="Quatrano R.S."/>
            <person name="Boore J.L."/>
        </authorList>
    </citation>
    <scope>NUCLEOTIDE SEQUENCE [LARGE SCALE GENOMIC DNA]</scope>
    <source>
        <strain evidence="3 4">cv. Gransden 2004</strain>
    </source>
</reference>
<dbReference type="Gramene" id="Pp3c2_29670V3.1">
    <property type="protein sequence ID" value="PAC:32937034.CDS.1"/>
    <property type="gene ID" value="Pp3c2_29670"/>
</dbReference>
<dbReference type="InterPro" id="IPR000719">
    <property type="entry name" value="Prot_kinase_dom"/>
</dbReference>
<dbReference type="Gene3D" id="1.10.510.10">
    <property type="entry name" value="Transferase(Phosphotransferase) domain 1"/>
    <property type="match status" value="1"/>
</dbReference>
<dbReference type="PROSITE" id="PS50011">
    <property type="entry name" value="PROTEIN_KINASE_DOM"/>
    <property type="match status" value="1"/>
</dbReference>
<reference evidence="3" key="3">
    <citation type="submission" date="2020-12" db="UniProtKB">
        <authorList>
            <consortium name="EnsemblPlants"/>
        </authorList>
    </citation>
    <scope>IDENTIFICATION</scope>
</reference>
<evidence type="ECO:0000313" key="3">
    <source>
        <dbReference type="EnsemblPlants" id="PAC:32937034.CDS.1"/>
    </source>
</evidence>
<name>A0A2K1L3J5_PHYPA</name>
<accession>A0A2K1L3J5</accession>
<evidence type="ECO:0000259" key="1">
    <source>
        <dbReference type="PROSITE" id="PS50011"/>
    </source>
</evidence>
<proteinExistence type="predicted"/>
<gene>
    <name evidence="2" type="ORF">PHYPA_003393</name>
</gene>
<dbReference type="SUPFAM" id="SSF56112">
    <property type="entry name" value="Protein kinase-like (PK-like)"/>
    <property type="match status" value="1"/>
</dbReference>
<keyword evidence="4" id="KW-1185">Reference proteome</keyword>
<dbReference type="InterPro" id="IPR001245">
    <property type="entry name" value="Ser-Thr/Tyr_kinase_cat_dom"/>
</dbReference>
<dbReference type="Proteomes" id="UP000006727">
    <property type="component" value="Chromosome 2"/>
</dbReference>
<dbReference type="EnsemblPlants" id="Pp3c2_29670V3.1">
    <property type="protein sequence ID" value="PAC:32937034.CDS.1"/>
    <property type="gene ID" value="Pp3c2_29670"/>
</dbReference>
<dbReference type="InterPro" id="IPR053215">
    <property type="entry name" value="TKL_Ser/Thr_kinase"/>
</dbReference>
<feature type="domain" description="Protein kinase" evidence="1">
    <location>
        <begin position="1"/>
        <end position="153"/>
    </location>
</feature>
<dbReference type="AlphaFoldDB" id="A0A2K1L3J5"/>
<dbReference type="EMBL" id="ABEU02000002">
    <property type="protein sequence ID" value="PNR60600.1"/>
    <property type="molecule type" value="Genomic_DNA"/>
</dbReference>
<dbReference type="PANTHER" id="PTHR45756">
    <property type="entry name" value="PALMITOYLTRANSFERASE"/>
    <property type="match status" value="1"/>
</dbReference>